<dbReference type="PaxDb" id="35128-Thaps4629"/>
<dbReference type="eggNOG" id="ENOG502SZ3I">
    <property type="taxonomic scope" value="Eukaryota"/>
</dbReference>
<dbReference type="Proteomes" id="UP000001449">
    <property type="component" value="Chromosome 4"/>
</dbReference>
<dbReference type="AlphaFoldDB" id="B8BZU3"/>
<evidence type="ECO:0000313" key="1">
    <source>
        <dbReference type="EMBL" id="EED92945.1"/>
    </source>
</evidence>
<sequence>MMKEDSMRTVDVESENVAVVDNMKTNGAKLFSAMLCCYTAVDFDDPALCGREKSDGICFNTRMCLDLGADSLGVGSLADTKANNEFCKIGAYCCTCALKQPELKCTSVGQRFCLRSAKSYPFDKDYVGEPICACCFLQCYPTVGCLNDAPDAPDNLADVGGGTVTTHSVAKSIIRSHKMQR</sequence>
<gene>
    <name evidence="1" type="ORF">THAPSDRAFT_4629</name>
</gene>
<dbReference type="GeneID" id="7448846"/>
<reference evidence="1 2" key="1">
    <citation type="journal article" date="2004" name="Science">
        <title>The genome of the diatom Thalassiosira pseudonana: ecology, evolution, and metabolism.</title>
        <authorList>
            <person name="Armbrust E.V."/>
            <person name="Berges J.A."/>
            <person name="Bowler C."/>
            <person name="Green B.R."/>
            <person name="Martinez D."/>
            <person name="Putnam N.H."/>
            <person name="Zhou S."/>
            <person name="Allen A.E."/>
            <person name="Apt K.E."/>
            <person name="Bechner M."/>
            <person name="Brzezinski M.A."/>
            <person name="Chaal B.K."/>
            <person name="Chiovitti A."/>
            <person name="Davis A.K."/>
            <person name="Demarest M.S."/>
            <person name="Detter J.C."/>
            <person name="Glavina T."/>
            <person name="Goodstein D."/>
            <person name="Hadi M.Z."/>
            <person name="Hellsten U."/>
            <person name="Hildebrand M."/>
            <person name="Jenkins B.D."/>
            <person name="Jurka J."/>
            <person name="Kapitonov V.V."/>
            <person name="Kroger N."/>
            <person name="Lau W.W."/>
            <person name="Lane T.W."/>
            <person name="Larimer F.W."/>
            <person name="Lippmeier J.C."/>
            <person name="Lucas S."/>
            <person name="Medina M."/>
            <person name="Montsant A."/>
            <person name="Obornik M."/>
            <person name="Parker M.S."/>
            <person name="Palenik B."/>
            <person name="Pazour G.J."/>
            <person name="Richardson P.M."/>
            <person name="Rynearson T.A."/>
            <person name="Saito M.A."/>
            <person name="Schwartz D.C."/>
            <person name="Thamatrakoln K."/>
            <person name="Valentin K."/>
            <person name="Vardi A."/>
            <person name="Wilkerson F.P."/>
            <person name="Rokhsar D.S."/>
        </authorList>
    </citation>
    <scope>NUCLEOTIDE SEQUENCE [LARGE SCALE GENOMIC DNA]</scope>
    <source>
        <strain evidence="1 2">CCMP1335</strain>
    </source>
</reference>
<dbReference type="OMA" id="ICCINEM"/>
<dbReference type="HOGENOM" id="CLU_1491979_0_0_1"/>
<name>B8BZU3_THAPS</name>
<keyword evidence="2" id="KW-1185">Reference proteome</keyword>
<organism evidence="1 2">
    <name type="scientific">Thalassiosira pseudonana</name>
    <name type="common">Marine diatom</name>
    <name type="synonym">Cyclotella nana</name>
    <dbReference type="NCBI Taxonomy" id="35128"/>
    <lineage>
        <taxon>Eukaryota</taxon>
        <taxon>Sar</taxon>
        <taxon>Stramenopiles</taxon>
        <taxon>Ochrophyta</taxon>
        <taxon>Bacillariophyta</taxon>
        <taxon>Coscinodiscophyceae</taxon>
        <taxon>Thalassiosirophycidae</taxon>
        <taxon>Thalassiosirales</taxon>
        <taxon>Thalassiosiraceae</taxon>
        <taxon>Thalassiosira</taxon>
    </lineage>
</organism>
<evidence type="ECO:0000313" key="2">
    <source>
        <dbReference type="Proteomes" id="UP000001449"/>
    </source>
</evidence>
<dbReference type="KEGG" id="tps:THAPSDRAFT_4629"/>
<dbReference type="EMBL" id="CM000641">
    <property type="protein sequence ID" value="EED92945.1"/>
    <property type="molecule type" value="Genomic_DNA"/>
</dbReference>
<dbReference type="InParanoid" id="B8BZU3"/>
<protein>
    <submittedName>
        <fullName evidence="1">Uncharacterized protein</fullName>
    </submittedName>
</protein>
<reference evidence="1 2" key="2">
    <citation type="journal article" date="2008" name="Nature">
        <title>The Phaeodactylum genome reveals the evolutionary history of diatom genomes.</title>
        <authorList>
            <person name="Bowler C."/>
            <person name="Allen A.E."/>
            <person name="Badger J.H."/>
            <person name="Grimwood J."/>
            <person name="Jabbari K."/>
            <person name="Kuo A."/>
            <person name="Maheswari U."/>
            <person name="Martens C."/>
            <person name="Maumus F."/>
            <person name="Otillar R.P."/>
            <person name="Rayko E."/>
            <person name="Salamov A."/>
            <person name="Vandepoele K."/>
            <person name="Beszteri B."/>
            <person name="Gruber A."/>
            <person name="Heijde M."/>
            <person name="Katinka M."/>
            <person name="Mock T."/>
            <person name="Valentin K."/>
            <person name="Verret F."/>
            <person name="Berges J.A."/>
            <person name="Brownlee C."/>
            <person name="Cadoret J.P."/>
            <person name="Chiovitti A."/>
            <person name="Choi C.J."/>
            <person name="Coesel S."/>
            <person name="De Martino A."/>
            <person name="Detter J.C."/>
            <person name="Durkin C."/>
            <person name="Falciatore A."/>
            <person name="Fournet J."/>
            <person name="Haruta M."/>
            <person name="Huysman M.J."/>
            <person name="Jenkins B.D."/>
            <person name="Jiroutova K."/>
            <person name="Jorgensen R.E."/>
            <person name="Joubert Y."/>
            <person name="Kaplan A."/>
            <person name="Kroger N."/>
            <person name="Kroth P.G."/>
            <person name="La Roche J."/>
            <person name="Lindquist E."/>
            <person name="Lommer M."/>
            <person name="Martin-Jezequel V."/>
            <person name="Lopez P.J."/>
            <person name="Lucas S."/>
            <person name="Mangogna M."/>
            <person name="McGinnis K."/>
            <person name="Medlin L.K."/>
            <person name="Montsant A."/>
            <person name="Oudot-Le Secq M.P."/>
            <person name="Napoli C."/>
            <person name="Obornik M."/>
            <person name="Parker M.S."/>
            <person name="Petit J.L."/>
            <person name="Porcel B.M."/>
            <person name="Poulsen N."/>
            <person name="Robison M."/>
            <person name="Rychlewski L."/>
            <person name="Rynearson T.A."/>
            <person name="Schmutz J."/>
            <person name="Shapiro H."/>
            <person name="Siaut M."/>
            <person name="Stanley M."/>
            <person name="Sussman M.R."/>
            <person name="Taylor A.R."/>
            <person name="Vardi A."/>
            <person name="von Dassow P."/>
            <person name="Vyverman W."/>
            <person name="Willis A."/>
            <person name="Wyrwicz L.S."/>
            <person name="Rokhsar D.S."/>
            <person name="Weissenbach J."/>
            <person name="Armbrust E.V."/>
            <person name="Green B.R."/>
            <person name="Van de Peer Y."/>
            <person name="Grigoriev I.V."/>
        </authorList>
    </citation>
    <scope>NUCLEOTIDE SEQUENCE [LARGE SCALE GENOMIC DNA]</scope>
    <source>
        <strain evidence="1 2">CCMP1335</strain>
    </source>
</reference>
<dbReference type="RefSeq" id="XP_002289408.1">
    <property type="nucleotide sequence ID" value="XM_002289372.1"/>
</dbReference>
<proteinExistence type="predicted"/>
<accession>B8BZU3</accession>